<dbReference type="EMBL" id="JAJA02000001">
    <property type="protein sequence ID" value="KWS06220.1"/>
    <property type="molecule type" value="Genomic_DNA"/>
</dbReference>
<dbReference type="PANTHER" id="PTHR38589">
    <property type="entry name" value="BLR0621 PROTEIN"/>
    <property type="match status" value="1"/>
</dbReference>
<evidence type="ECO:0000313" key="1">
    <source>
        <dbReference type="EMBL" id="KWS06220.1"/>
    </source>
</evidence>
<comment type="caution">
    <text evidence="1">The sequence shown here is derived from an EMBL/GenBank/DDBJ whole genome shotgun (WGS) entry which is preliminary data.</text>
</comment>
<dbReference type="PANTHER" id="PTHR38589:SF1">
    <property type="entry name" value="BLR0621 PROTEIN"/>
    <property type="match status" value="1"/>
</dbReference>
<proteinExistence type="predicted"/>
<reference evidence="1 2" key="1">
    <citation type="journal article" date="2014" name="Genome Announc.">
        <title>Draft Genome Sequence of Lysobacter capsici AZ78, a Bacterium Antagonistic to Plant-Pathogenic Oomycetes.</title>
        <authorList>
            <person name="Puopolo G."/>
            <person name="Sonego P."/>
            <person name="Engelen K."/>
            <person name="Pertot I."/>
        </authorList>
    </citation>
    <scope>NUCLEOTIDE SEQUENCE [LARGE SCALE GENOMIC DNA]</scope>
    <source>
        <strain evidence="1 2">AZ78</strain>
    </source>
</reference>
<organism evidence="1 2">
    <name type="scientific">Lysobacter capsici AZ78</name>
    <dbReference type="NCBI Taxonomy" id="1444315"/>
    <lineage>
        <taxon>Bacteria</taxon>
        <taxon>Pseudomonadati</taxon>
        <taxon>Pseudomonadota</taxon>
        <taxon>Gammaproteobacteria</taxon>
        <taxon>Lysobacterales</taxon>
        <taxon>Lysobacteraceae</taxon>
        <taxon>Lysobacter</taxon>
    </lineage>
</organism>
<protein>
    <submittedName>
        <fullName evidence="1">Secreted protein</fullName>
    </submittedName>
</protein>
<evidence type="ECO:0000313" key="2">
    <source>
        <dbReference type="Proteomes" id="UP000023435"/>
    </source>
</evidence>
<dbReference type="Proteomes" id="UP000023435">
    <property type="component" value="Unassembled WGS sequence"/>
</dbReference>
<name>A0A108UBU2_9GAMM</name>
<accession>A0A108UBU2</accession>
<dbReference type="AlphaFoldDB" id="A0A108UBU2"/>
<gene>
    <name evidence="1" type="ORF">AZ78_3775</name>
</gene>
<keyword evidence="2" id="KW-1185">Reference proteome</keyword>
<sequence length="277" mass="29302">MGGIETLHGSDDAANAAKGLGQRLRLALFAIAAAMTTACAGLGNDRVPDGPAQAQQLVLVTTADWDANQGRMQRFERAGGQWHAVGDAAAVTIGRAGSAWGLGLHAPQTDGPSKREGDGRAPAGMFRIGTAFGYAEDVATALPYAAMSASDYCIDVSQSPLYNRIVDAEQVGAAAIEGSTEPMRRDLHANGDQRYRQGFVIEHNASRVPGAGSCIFAHLWKAPGETTAGCTAMDDARMSQLLAWLKPQAQPVFVLLPRAEYRKLWKSWGLPQPVDGS</sequence>